<keyword evidence="1" id="KW-0805">Transcription regulation</keyword>
<sequence>MKWQLQRNKLLQAASSIRIYDVPDWADIAYQLGYSSQQHFISDFKRVLGKTPAQYKRELRDPASSIRDQV</sequence>
<keyword evidence="6" id="KW-1185">Reference proteome</keyword>
<reference evidence="5 6" key="1">
    <citation type="submission" date="2019-10" db="EMBL/GenBank/DDBJ databases">
        <title>Description of Paenibacillus humi sp. nov.</title>
        <authorList>
            <person name="Carlier A."/>
            <person name="Qi S."/>
        </authorList>
    </citation>
    <scope>NUCLEOTIDE SEQUENCE [LARGE SCALE GENOMIC DNA]</scope>
    <source>
        <strain evidence="5 6">LMG 31461</strain>
    </source>
</reference>
<evidence type="ECO:0000256" key="3">
    <source>
        <dbReference type="ARBA" id="ARBA00023163"/>
    </source>
</evidence>
<dbReference type="Pfam" id="PF00165">
    <property type="entry name" value="HTH_AraC"/>
    <property type="match status" value="1"/>
</dbReference>
<dbReference type="InterPro" id="IPR020449">
    <property type="entry name" value="Tscrpt_reg_AraC-type_HTH"/>
</dbReference>
<protein>
    <submittedName>
        <fullName evidence="5">AraC family transcriptional regulator</fullName>
    </submittedName>
</protein>
<keyword evidence="2" id="KW-0238">DNA-binding</keyword>
<dbReference type="InterPro" id="IPR018060">
    <property type="entry name" value="HTH_AraC"/>
</dbReference>
<evidence type="ECO:0000256" key="2">
    <source>
        <dbReference type="ARBA" id="ARBA00023125"/>
    </source>
</evidence>
<dbReference type="PROSITE" id="PS01124">
    <property type="entry name" value="HTH_ARAC_FAMILY_2"/>
    <property type="match status" value="1"/>
</dbReference>
<dbReference type="EMBL" id="WHNY01000074">
    <property type="protein sequence ID" value="NOU67804.1"/>
    <property type="molecule type" value="Genomic_DNA"/>
</dbReference>
<evidence type="ECO:0000259" key="4">
    <source>
        <dbReference type="PROSITE" id="PS01124"/>
    </source>
</evidence>
<dbReference type="Gene3D" id="1.10.10.60">
    <property type="entry name" value="Homeodomain-like"/>
    <property type="match status" value="1"/>
</dbReference>
<dbReference type="Proteomes" id="UP000653578">
    <property type="component" value="Unassembled WGS sequence"/>
</dbReference>
<gene>
    <name evidence="5" type="ORF">GC096_27645</name>
</gene>
<evidence type="ECO:0000313" key="6">
    <source>
        <dbReference type="Proteomes" id="UP000653578"/>
    </source>
</evidence>
<name>A0ABX1XIX9_9BACL</name>
<comment type="caution">
    <text evidence="5">The sequence shown here is derived from an EMBL/GenBank/DDBJ whole genome shotgun (WGS) entry which is preliminary data.</text>
</comment>
<evidence type="ECO:0000313" key="5">
    <source>
        <dbReference type="EMBL" id="NOU67804.1"/>
    </source>
</evidence>
<accession>A0ABX1XIX9</accession>
<dbReference type="SUPFAM" id="SSF46689">
    <property type="entry name" value="Homeodomain-like"/>
    <property type="match status" value="1"/>
</dbReference>
<proteinExistence type="predicted"/>
<organism evidence="5 6">
    <name type="scientific">Paenibacillus plantarum</name>
    <dbReference type="NCBI Taxonomy" id="2654975"/>
    <lineage>
        <taxon>Bacteria</taxon>
        <taxon>Bacillati</taxon>
        <taxon>Bacillota</taxon>
        <taxon>Bacilli</taxon>
        <taxon>Bacillales</taxon>
        <taxon>Paenibacillaceae</taxon>
        <taxon>Paenibacillus</taxon>
    </lineage>
</organism>
<dbReference type="InterPro" id="IPR009057">
    <property type="entry name" value="Homeodomain-like_sf"/>
</dbReference>
<feature type="domain" description="HTH araC/xylS-type" evidence="4">
    <location>
        <begin position="1"/>
        <end position="58"/>
    </location>
</feature>
<dbReference type="PRINTS" id="PR00032">
    <property type="entry name" value="HTHARAC"/>
</dbReference>
<evidence type="ECO:0000256" key="1">
    <source>
        <dbReference type="ARBA" id="ARBA00023015"/>
    </source>
</evidence>
<keyword evidence="3" id="KW-0804">Transcription</keyword>